<dbReference type="OrthoDB" id="800002at2"/>
<dbReference type="AlphaFoldDB" id="C6Y1Q9"/>
<gene>
    <name evidence="1" type="ordered locus">Phep_2852</name>
</gene>
<dbReference type="RefSeq" id="WP_015808662.1">
    <property type="nucleotide sequence ID" value="NC_013061.1"/>
</dbReference>
<sequence>MEVSIISEGVTDQIIIEAIVQGLLNDKNISLNALQPKENEPGGWQLVRSYCKSKDFKEALPYTEGLIIIHIDCDVLGTDGVPEDCVINFNNMTINQAFDAVKAKIIGFITPNVFNLYSDRIVFAIAINSIECWLLPLYYSNKRAVANKTSGCLQALNNELRKRGFTIDKKDLKYYREISKDLRAEKTIRHCYERNESFALFIDSLNLAIATYPKVSDDADEPEEAGEAIGIKEAE</sequence>
<dbReference type="STRING" id="485917.Phep_2852"/>
<evidence type="ECO:0000313" key="1">
    <source>
        <dbReference type="EMBL" id="ACU05051.1"/>
    </source>
</evidence>
<dbReference type="KEGG" id="phe:Phep_2852"/>
<protein>
    <submittedName>
        <fullName evidence="1">Uncharacterized protein</fullName>
    </submittedName>
</protein>
<evidence type="ECO:0000313" key="2">
    <source>
        <dbReference type="Proteomes" id="UP000000852"/>
    </source>
</evidence>
<name>C6Y1Q9_PEDHD</name>
<organism evidence="1 2">
    <name type="scientific">Pedobacter heparinus (strain ATCC 13125 / DSM 2366 / CIP 104194 / JCM 7457 / NBRC 12017 / NCIMB 9290 / NRRL B-14731 / HIM 762-3)</name>
    <dbReference type="NCBI Taxonomy" id="485917"/>
    <lineage>
        <taxon>Bacteria</taxon>
        <taxon>Pseudomonadati</taxon>
        <taxon>Bacteroidota</taxon>
        <taxon>Sphingobacteriia</taxon>
        <taxon>Sphingobacteriales</taxon>
        <taxon>Sphingobacteriaceae</taxon>
        <taxon>Pedobacter</taxon>
    </lineage>
</organism>
<accession>C6Y1Q9</accession>
<dbReference type="EMBL" id="CP001681">
    <property type="protein sequence ID" value="ACU05051.1"/>
    <property type="molecule type" value="Genomic_DNA"/>
</dbReference>
<dbReference type="eggNOG" id="ENOG5030Y33">
    <property type="taxonomic scope" value="Bacteria"/>
</dbReference>
<reference evidence="1 2" key="1">
    <citation type="journal article" date="2009" name="Stand. Genomic Sci.">
        <title>Complete genome sequence of Pedobacter heparinus type strain (HIM 762-3).</title>
        <authorList>
            <person name="Han C."/>
            <person name="Spring S."/>
            <person name="Lapidus A."/>
            <person name="Del Rio T.G."/>
            <person name="Tice H."/>
            <person name="Copeland A."/>
            <person name="Cheng J.F."/>
            <person name="Lucas S."/>
            <person name="Chen F."/>
            <person name="Nolan M."/>
            <person name="Bruce D."/>
            <person name="Goodwin L."/>
            <person name="Pitluck S."/>
            <person name="Ivanova N."/>
            <person name="Mavromatis K."/>
            <person name="Mikhailova N."/>
            <person name="Pati A."/>
            <person name="Chen A."/>
            <person name="Palaniappan K."/>
            <person name="Land M."/>
            <person name="Hauser L."/>
            <person name="Chang Y.J."/>
            <person name="Jeffries C.C."/>
            <person name="Saunders E."/>
            <person name="Chertkov O."/>
            <person name="Brettin T."/>
            <person name="Goker M."/>
            <person name="Rohde M."/>
            <person name="Bristow J."/>
            <person name="Eisen J.A."/>
            <person name="Markowitz V."/>
            <person name="Hugenholtz P."/>
            <person name="Kyrpides N.C."/>
            <person name="Klenk H.P."/>
            <person name="Detter J.C."/>
        </authorList>
    </citation>
    <scope>NUCLEOTIDE SEQUENCE [LARGE SCALE GENOMIC DNA]</scope>
    <source>
        <strain evidence="2">ATCC 13125 / DSM 2366 / CIP 104194 / JCM 7457 / NBRC 12017 / NCIMB 9290 / NRRL B-14731 / HIM 762-3</strain>
    </source>
</reference>
<proteinExistence type="predicted"/>
<keyword evidence="2" id="KW-1185">Reference proteome</keyword>
<dbReference type="HOGENOM" id="CLU_1198893_0_0_10"/>
<dbReference type="Proteomes" id="UP000000852">
    <property type="component" value="Chromosome"/>
</dbReference>